<dbReference type="AlphaFoldDB" id="A0A7C8JPV0"/>
<accession>A0A7C8JPV0</accession>
<gene>
    <name evidence="2" type="ORF">TWF102_009058</name>
    <name evidence="3" type="ORF">TWF703_008207</name>
</gene>
<reference evidence="4 5" key="1">
    <citation type="submission" date="2019-06" db="EMBL/GenBank/DDBJ databases">
        <authorList>
            <person name="Palmer J.M."/>
        </authorList>
    </citation>
    <scope>NUCLEOTIDE SEQUENCE [LARGE SCALE GENOMIC DNA]</scope>
    <source>
        <strain evidence="2 4">TWF102</strain>
        <strain evidence="3 5">TWF703</strain>
    </source>
</reference>
<dbReference type="EMBL" id="WIQZ01000054">
    <property type="protein sequence ID" value="KAF3130411.1"/>
    <property type="molecule type" value="Genomic_DNA"/>
</dbReference>
<dbReference type="EMBL" id="WIQW01000006">
    <property type="protein sequence ID" value="KAF3109782.1"/>
    <property type="molecule type" value="Genomic_DNA"/>
</dbReference>
<evidence type="ECO:0000313" key="5">
    <source>
        <dbReference type="Proteomes" id="UP000480548"/>
    </source>
</evidence>
<dbReference type="Proteomes" id="UP000475325">
    <property type="component" value="Unassembled WGS sequence"/>
</dbReference>
<feature type="region of interest" description="Disordered" evidence="1">
    <location>
        <begin position="1"/>
        <end position="25"/>
    </location>
</feature>
<dbReference type="Proteomes" id="UP000480548">
    <property type="component" value="Unassembled WGS sequence"/>
</dbReference>
<organism evidence="3 5">
    <name type="scientific">Orbilia oligospora</name>
    <name type="common">Nematode-trapping fungus</name>
    <name type="synonym">Arthrobotrys oligospora</name>
    <dbReference type="NCBI Taxonomy" id="2813651"/>
    <lineage>
        <taxon>Eukaryota</taxon>
        <taxon>Fungi</taxon>
        <taxon>Dikarya</taxon>
        <taxon>Ascomycota</taxon>
        <taxon>Pezizomycotina</taxon>
        <taxon>Orbiliomycetes</taxon>
        <taxon>Orbiliales</taxon>
        <taxon>Orbiliaceae</taxon>
        <taxon>Orbilia</taxon>
    </lineage>
</organism>
<sequence length="225" mass="25002">MLFEQSMVVPRAENDTGGNSSDEEYGETLERQWRYVLRLSANRKLVRRGDTDITLYSTDTSTKCCTPLTSSDHPPFTVTYTTRRSVLTAVNINIVALGGDTQKISVCRNTAHPVTRYKYIYLTETLSFTTTKTAFRDRFRDGEGWVTETQVNYIYITTMEADCIYAFITTTATKTATRTKTDMSISTLTVATAEAVTASSSANKFGAPGSWLTLGILGVLAFPWV</sequence>
<name>A0A7C8JPV0_ORBOL</name>
<evidence type="ECO:0000313" key="2">
    <source>
        <dbReference type="EMBL" id="KAF3109782.1"/>
    </source>
</evidence>
<evidence type="ECO:0000313" key="3">
    <source>
        <dbReference type="EMBL" id="KAF3130411.1"/>
    </source>
</evidence>
<proteinExistence type="predicted"/>
<evidence type="ECO:0000256" key="1">
    <source>
        <dbReference type="SAM" id="MobiDB-lite"/>
    </source>
</evidence>
<protein>
    <submittedName>
        <fullName evidence="3">Uncharacterized protein</fullName>
    </submittedName>
</protein>
<comment type="caution">
    <text evidence="3">The sequence shown here is derived from an EMBL/GenBank/DDBJ whole genome shotgun (WGS) entry which is preliminary data.</text>
</comment>
<evidence type="ECO:0000313" key="4">
    <source>
        <dbReference type="Proteomes" id="UP000475325"/>
    </source>
</evidence>